<dbReference type="SMART" id="SM00256">
    <property type="entry name" value="FBOX"/>
    <property type="match status" value="1"/>
</dbReference>
<protein>
    <recommendedName>
        <fullName evidence="1">F-box domain-containing protein</fullName>
    </recommendedName>
</protein>
<dbReference type="InterPro" id="IPR006527">
    <property type="entry name" value="F-box-assoc_dom_typ1"/>
</dbReference>
<evidence type="ECO:0000313" key="2">
    <source>
        <dbReference type="EMBL" id="KMS96568.1"/>
    </source>
</evidence>
<dbReference type="PANTHER" id="PTHR31672">
    <property type="entry name" value="BNACNNG10540D PROTEIN"/>
    <property type="match status" value="1"/>
</dbReference>
<dbReference type="Gene3D" id="1.20.1280.50">
    <property type="match status" value="1"/>
</dbReference>
<dbReference type="Pfam" id="PF00646">
    <property type="entry name" value="F-box"/>
    <property type="match status" value="1"/>
</dbReference>
<dbReference type="NCBIfam" id="TIGR01640">
    <property type="entry name" value="F_box_assoc_1"/>
    <property type="match status" value="1"/>
</dbReference>
<organism evidence="2 3">
    <name type="scientific">Beta vulgaris subsp. vulgaris</name>
    <name type="common">Beet</name>
    <dbReference type="NCBI Taxonomy" id="3555"/>
    <lineage>
        <taxon>Eukaryota</taxon>
        <taxon>Viridiplantae</taxon>
        <taxon>Streptophyta</taxon>
        <taxon>Embryophyta</taxon>
        <taxon>Tracheophyta</taxon>
        <taxon>Spermatophyta</taxon>
        <taxon>Magnoliopsida</taxon>
        <taxon>eudicotyledons</taxon>
        <taxon>Gunneridae</taxon>
        <taxon>Pentapetalae</taxon>
        <taxon>Caryophyllales</taxon>
        <taxon>Chenopodiaceae</taxon>
        <taxon>Betoideae</taxon>
        <taxon>Beta</taxon>
    </lineage>
</organism>
<gene>
    <name evidence="2" type="ORF">BVRB_8g201740</name>
</gene>
<dbReference type="Proteomes" id="UP000035740">
    <property type="component" value="Unassembled WGS sequence"/>
</dbReference>
<evidence type="ECO:0000313" key="3">
    <source>
        <dbReference type="Proteomes" id="UP000035740"/>
    </source>
</evidence>
<dbReference type="OMA" id="ETEDHIM"/>
<dbReference type="PROSITE" id="PS50181">
    <property type="entry name" value="FBOX"/>
    <property type="match status" value="1"/>
</dbReference>
<accession>A0A0J8B9B4</accession>
<keyword evidence="3" id="KW-1185">Reference proteome</keyword>
<dbReference type="SUPFAM" id="SSF81383">
    <property type="entry name" value="F-box domain"/>
    <property type="match status" value="1"/>
</dbReference>
<dbReference type="OrthoDB" id="591557at2759"/>
<dbReference type="PANTHER" id="PTHR31672:SF13">
    <property type="entry name" value="F-BOX PROTEIN CPR30-LIKE"/>
    <property type="match status" value="1"/>
</dbReference>
<dbReference type="InterPro" id="IPR050796">
    <property type="entry name" value="SCF_F-box_component"/>
</dbReference>
<dbReference type="InterPro" id="IPR001810">
    <property type="entry name" value="F-box_dom"/>
</dbReference>
<dbReference type="Gramene" id="KMS96568">
    <property type="protein sequence ID" value="KMS96568"/>
    <property type="gene ID" value="BVRB_8g201740"/>
</dbReference>
<dbReference type="eggNOG" id="ENOG502QVMN">
    <property type="taxonomic scope" value="Eukaryota"/>
</dbReference>
<feature type="domain" description="F-box" evidence="1">
    <location>
        <begin position="1"/>
        <end position="45"/>
    </location>
</feature>
<dbReference type="EMBL" id="KQ090369">
    <property type="protein sequence ID" value="KMS96568.1"/>
    <property type="molecule type" value="Genomic_DNA"/>
</dbReference>
<sequence>MVDLPMVLIMDILSRLPVIVLLRFRCVSKSWKYLIDDSDLINLHLQHSLENTTNHAMVIRSSYLYLVNFPALDEAVVMDHPLKYDSLSTLVVGSCNGLLCLSNGEGRGKEGTIVYNPATKKRRELPVSKINYPEYFTCPERLVYGFGYDLANDDYKVVRIIQFYNDIPDFYDSEVKVFSLKTSSWRRVQDFPPEYYLSFKRQSGVYVNGCLHWMVILKPDSDKSKLIVAFDLTSEDCKVVPLPNYSAGEVHLTIEVLDQHLCLLINYPTIRSEVWVMKEYGVQESWTKLFAVMQGDTIGPFEYVRPIAFSKDGSKVLLEQDLSKFIWFDVETQRAERVNICGMPSHPEAGMLVESLVLGSRKTHHNKKSNERRRLASANIAALPNSSTTHVVSGRTPDFDNVTGNLKKNQEALDGNQNIRKKGKRDNLEGFLSKGFKLKL</sequence>
<dbReference type="AlphaFoldDB" id="A0A0J8B9B4"/>
<dbReference type="InterPro" id="IPR036047">
    <property type="entry name" value="F-box-like_dom_sf"/>
</dbReference>
<reference evidence="2 3" key="1">
    <citation type="journal article" date="2014" name="Nature">
        <title>The genome of the recently domesticated crop plant sugar beet (Beta vulgaris).</title>
        <authorList>
            <person name="Dohm J.C."/>
            <person name="Minoche A.E."/>
            <person name="Holtgrawe D."/>
            <person name="Capella-Gutierrez S."/>
            <person name="Zakrzewski F."/>
            <person name="Tafer H."/>
            <person name="Rupp O."/>
            <person name="Sorensen T.R."/>
            <person name="Stracke R."/>
            <person name="Reinhardt R."/>
            <person name="Goesmann A."/>
            <person name="Kraft T."/>
            <person name="Schulz B."/>
            <person name="Stadler P.F."/>
            <person name="Schmidt T."/>
            <person name="Gabaldon T."/>
            <person name="Lehrach H."/>
            <person name="Weisshaar B."/>
            <person name="Himmelbauer H."/>
        </authorList>
    </citation>
    <scope>NUCLEOTIDE SEQUENCE [LARGE SCALE GENOMIC DNA]</scope>
    <source>
        <tissue evidence="2">Taproot</tissue>
    </source>
</reference>
<evidence type="ECO:0000259" key="1">
    <source>
        <dbReference type="PROSITE" id="PS50181"/>
    </source>
</evidence>
<name>A0A0J8B9B4_BETVV</name>
<proteinExistence type="predicted"/>
<dbReference type="Pfam" id="PF07734">
    <property type="entry name" value="FBA_1"/>
    <property type="match status" value="1"/>
</dbReference>
<dbReference type="InterPro" id="IPR017451">
    <property type="entry name" value="F-box-assoc_interact_dom"/>
</dbReference>